<dbReference type="Gene3D" id="1.20.120.1870">
    <property type="entry name" value="Fic/DOC protein, Fido domain"/>
    <property type="match status" value="1"/>
</dbReference>
<dbReference type="Proteomes" id="UP000199433">
    <property type="component" value="Unassembled WGS sequence"/>
</dbReference>
<dbReference type="AlphaFoldDB" id="A0A1G9E2F9"/>
<dbReference type="PROSITE" id="PS51459">
    <property type="entry name" value="FIDO"/>
    <property type="match status" value="1"/>
</dbReference>
<accession>A0A1G9E2F9</accession>
<dbReference type="GO" id="GO:0016301">
    <property type="term" value="F:kinase activity"/>
    <property type="evidence" value="ECO:0007669"/>
    <property type="project" value="InterPro"/>
</dbReference>
<dbReference type="InterPro" id="IPR003812">
    <property type="entry name" value="Fido"/>
</dbReference>
<dbReference type="InterPro" id="IPR006440">
    <property type="entry name" value="Doc"/>
</dbReference>
<sequence length="136" mass="15491">MMNYLTAEDIIKINVYVIKTFSPKEPIGVKDASALQMSVTQPKQVVFDKELYPGVLEKAAILVINLTKRHPFYNGNKRTAWVAMDLFLKINGYRTAFPTNEGVDFILKITTSDDPFDELKQFTVDYLNDSGYVTKD</sequence>
<reference evidence="3" key="1">
    <citation type="submission" date="2016-10" db="EMBL/GenBank/DDBJ databases">
        <authorList>
            <person name="Varghese N."/>
            <person name="Submissions S."/>
        </authorList>
    </citation>
    <scope>NUCLEOTIDE SEQUENCE [LARGE SCALE GENOMIC DNA]</scope>
    <source>
        <strain evidence="3">DSM 19181</strain>
    </source>
</reference>
<gene>
    <name evidence="2" type="ORF">SAMN04488098_10538</name>
</gene>
<dbReference type="NCBIfam" id="TIGR01550">
    <property type="entry name" value="DOC_P1"/>
    <property type="match status" value="1"/>
</dbReference>
<protein>
    <submittedName>
        <fullName evidence="2">Death on curing protein</fullName>
    </submittedName>
</protein>
<feature type="domain" description="Fido" evidence="1">
    <location>
        <begin position="5"/>
        <end position="125"/>
    </location>
</feature>
<name>A0A1G9E2F9_9LACT</name>
<dbReference type="EMBL" id="FNFK01000053">
    <property type="protein sequence ID" value="SDK70289.1"/>
    <property type="molecule type" value="Genomic_DNA"/>
</dbReference>
<organism evidence="2 3">
    <name type="scientific">Alkalibacterium thalassium</name>
    <dbReference type="NCBI Taxonomy" id="426701"/>
    <lineage>
        <taxon>Bacteria</taxon>
        <taxon>Bacillati</taxon>
        <taxon>Bacillota</taxon>
        <taxon>Bacilli</taxon>
        <taxon>Lactobacillales</taxon>
        <taxon>Carnobacteriaceae</taxon>
        <taxon>Alkalibacterium</taxon>
    </lineage>
</organism>
<proteinExistence type="predicted"/>
<dbReference type="PANTHER" id="PTHR39426">
    <property type="entry name" value="HOMOLOGY TO DEATH-ON-CURING PROTEIN OF PHAGE P1"/>
    <property type="match status" value="1"/>
</dbReference>
<dbReference type="InterPro" id="IPR036597">
    <property type="entry name" value="Fido-like_dom_sf"/>
</dbReference>
<evidence type="ECO:0000259" key="1">
    <source>
        <dbReference type="PROSITE" id="PS51459"/>
    </source>
</evidence>
<dbReference type="SUPFAM" id="SSF140931">
    <property type="entry name" value="Fic-like"/>
    <property type="match status" value="1"/>
</dbReference>
<evidence type="ECO:0000313" key="3">
    <source>
        <dbReference type="Proteomes" id="UP000199433"/>
    </source>
</evidence>
<dbReference type="PANTHER" id="PTHR39426:SF1">
    <property type="entry name" value="HOMOLOGY TO DEATH-ON-CURING PROTEIN OF PHAGE P1"/>
    <property type="match status" value="1"/>
</dbReference>
<dbReference type="InterPro" id="IPR053737">
    <property type="entry name" value="Type_II_TA_Toxin"/>
</dbReference>
<keyword evidence="3" id="KW-1185">Reference proteome</keyword>
<dbReference type="STRING" id="426701.SAMN04488098_10538"/>
<dbReference type="Pfam" id="PF02661">
    <property type="entry name" value="Fic"/>
    <property type="match status" value="1"/>
</dbReference>
<evidence type="ECO:0000313" key="2">
    <source>
        <dbReference type="EMBL" id="SDK70289.1"/>
    </source>
</evidence>